<name>A0A150Q8D4_SORCE</name>
<sequence length="275" mass="31315">MERSYLNRGVDVMYDYDREFYDIMNREAMRSAEPILRLLLTWFNVTSVVDFGCGHGAWLKVWKQLGVPEVLGLDGAHVESGALLVDPSEFRAADLTQPVQLGRRFDLVQSLEVGEHLPREAARDFVGSLTRHGSVVLFSAAPPGQGGEFHINERPYGYWRELFDERGYLLLDAIRPSVKDDPEVSYWYRFNTFIYVRRDALPAVPGALLGFALPVGKPIPDVAPLSMKLWRLMLRPMPPPWITYVARNIIKPRVVQQHRREAAARSAERGEQTHG</sequence>
<dbReference type="InterPro" id="IPR029063">
    <property type="entry name" value="SAM-dependent_MTases_sf"/>
</dbReference>
<dbReference type="Proteomes" id="UP000075604">
    <property type="component" value="Unassembled WGS sequence"/>
</dbReference>
<accession>A0A150Q8D4</accession>
<dbReference type="AlphaFoldDB" id="A0A150Q8D4"/>
<reference evidence="1 2" key="1">
    <citation type="submission" date="2014-02" db="EMBL/GenBank/DDBJ databases">
        <title>The small core and large imbalanced accessory genome model reveals a collaborative survival strategy of Sorangium cellulosum strains in nature.</title>
        <authorList>
            <person name="Han K."/>
            <person name="Peng R."/>
            <person name="Blom J."/>
            <person name="Li Y.-Z."/>
        </authorList>
    </citation>
    <scope>NUCLEOTIDE SEQUENCE [LARGE SCALE GENOMIC DNA]</scope>
    <source>
        <strain evidence="1 2">So0157-18</strain>
    </source>
</reference>
<dbReference type="SUPFAM" id="SSF53335">
    <property type="entry name" value="S-adenosyl-L-methionine-dependent methyltransferases"/>
    <property type="match status" value="1"/>
</dbReference>
<dbReference type="Pfam" id="PF13489">
    <property type="entry name" value="Methyltransf_23"/>
    <property type="match status" value="1"/>
</dbReference>
<protein>
    <recommendedName>
        <fullName evidence="3">Methyltransferase domain-containing protein</fullName>
    </recommendedName>
</protein>
<evidence type="ECO:0000313" key="2">
    <source>
        <dbReference type="Proteomes" id="UP000075604"/>
    </source>
</evidence>
<dbReference type="EMBL" id="JELX01000537">
    <property type="protein sequence ID" value="KYF64211.1"/>
    <property type="molecule type" value="Genomic_DNA"/>
</dbReference>
<gene>
    <name evidence="1" type="ORF">BE04_09950</name>
</gene>
<dbReference type="Gene3D" id="3.40.50.150">
    <property type="entry name" value="Vaccinia Virus protein VP39"/>
    <property type="match status" value="1"/>
</dbReference>
<comment type="caution">
    <text evidence="1">The sequence shown here is derived from an EMBL/GenBank/DDBJ whole genome shotgun (WGS) entry which is preliminary data.</text>
</comment>
<evidence type="ECO:0000313" key="1">
    <source>
        <dbReference type="EMBL" id="KYF64211.1"/>
    </source>
</evidence>
<proteinExistence type="predicted"/>
<evidence type="ECO:0008006" key="3">
    <source>
        <dbReference type="Google" id="ProtNLM"/>
    </source>
</evidence>
<organism evidence="1 2">
    <name type="scientific">Sorangium cellulosum</name>
    <name type="common">Polyangium cellulosum</name>
    <dbReference type="NCBI Taxonomy" id="56"/>
    <lineage>
        <taxon>Bacteria</taxon>
        <taxon>Pseudomonadati</taxon>
        <taxon>Myxococcota</taxon>
        <taxon>Polyangia</taxon>
        <taxon>Polyangiales</taxon>
        <taxon>Polyangiaceae</taxon>
        <taxon>Sorangium</taxon>
    </lineage>
</organism>